<evidence type="ECO:0000256" key="11">
    <source>
        <dbReference type="ARBA" id="ARBA00044535"/>
    </source>
</evidence>
<dbReference type="RefSeq" id="WP_145257999.1">
    <property type="nucleotide sequence ID" value="NZ_CP036279.1"/>
</dbReference>
<keyword evidence="5 16" id="KW-0347">Helicase</keyword>
<dbReference type="GO" id="GO:0006310">
    <property type="term" value="P:DNA recombination"/>
    <property type="evidence" value="ECO:0007669"/>
    <property type="project" value="InterPro"/>
</dbReference>
<comment type="similarity">
    <text evidence="1">Belongs to the helicase family. RecQ subfamily.</text>
</comment>
<dbReference type="GO" id="GO:0006281">
    <property type="term" value="P:DNA repair"/>
    <property type="evidence" value="ECO:0007669"/>
    <property type="project" value="InterPro"/>
</dbReference>
<dbReference type="GO" id="GO:0016787">
    <property type="term" value="F:hydrolase activity"/>
    <property type="evidence" value="ECO:0007669"/>
    <property type="project" value="UniProtKB-KW"/>
</dbReference>
<keyword evidence="7" id="KW-0238">DNA-binding</keyword>
<dbReference type="GO" id="GO:0009378">
    <property type="term" value="F:four-way junction helicase activity"/>
    <property type="evidence" value="ECO:0007669"/>
    <property type="project" value="TreeGrafter"/>
</dbReference>
<name>A0A518B383_9BACT</name>
<dbReference type="InterPro" id="IPR032284">
    <property type="entry name" value="RecQ_Zn-bd"/>
</dbReference>
<accession>A0A518B383</accession>
<dbReference type="AlphaFoldDB" id="A0A518B383"/>
<dbReference type="Gene3D" id="3.40.50.300">
    <property type="entry name" value="P-loop containing nucleotide triphosphate hydrolases"/>
    <property type="match status" value="2"/>
</dbReference>
<dbReference type="SMART" id="SM00487">
    <property type="entry name" value="DEXDc"/>
    <property type="match status" value="1"/>
</dbReference>
<keyword evidence="3" id="KW-0547">Nucleotide-binding</keyword>
<dbReference type="InterPro" id="IPR027417">
    <property type="entry name" value="P-loop_NTPase"/>
</dbReference>
<evidence type="ECO:0000256" key="6">
    <source>
        <dbReference type="ARBA" id="ARBA00022840"/>
    </source>
</evidence>
<evidence type="ECO:0000256" key="5">
    <source>
        <dbReference type="ARBA" id="ARBA00022806"/>
    </source>
</evidence>
<dbReference type="Pfam" id="PF09382">
    <property type="entry name" value="RQC"/>
    <property type="match status" value="1"/>
</dbReference>
<dbReference type="InterPro" id="IPR014001">
    <property type="entry name" value="Helicase_ATP-bd"/>
</dbReference>
<feature type="domain" description="Helicase ATP-binding" evidence="14">
    <location>
        <begin position="29"/>
        <end position="196"/>
    </location>
</feature>
<evidence type="ECO:0000256" key="7">
    <source>
        <dbReference type="ARBA" id="ARBA00023125"/>
    </source>
</evidence>
<evidence type="ECO:0000256" key="2">
    <source>
        <dbReference type="ARBA" id="ARBA00022723"/>
    </source>
</evidence>
<dbReference type="GO" id="GO:0005524">
    <property type="term" value="F:ATP binding"/>
    <property type="evidence" value="ECO:0007669"/>
    <property type="project" value="UniProtKB-KW"/>
</dbReference>
<reference evidence="16 17" key="1">
    <citation type="submission" date="2019-02" db="EMBL/GenBank/DDBJ databases">
        <title>Deep-cultivation of Planctomycetes and their phenomic and genomic characterization uncovers novel biology.</title>
        <authorList>
            <person name="Wiegand S."/>
            <person name="Jogler M."/>
            <person name="Boedeker C."/>
            <person name="Pinto D."/>
            <person name="Vollmers J."/>
            <person name="Rivas-Marin E."/>
            <person name="Kohn T."/>
            <person name="Peeters S.H."/>
            <person name="Heuer A."/>
            <person name="Rast P."/>
            <person name="Oberbeckmann S."/>
            <person name="Bunk B."/>
            <person name="Jeske O."/>
            <person name="Meyerdierks A."/>
            <person name="Storesund J.E."/>
            <person name="Kallscheuer N."/>
            <person name="Luecker S."/>
            <person name="Lage O.M."/>
            <person name="Pohl T."/>
            <person name="Merkel B.J."/>
            <person name="Hornburger P."/>
            <person name="Mueller R.-W."/>
            <person name="Bruemmer F."/>
            <person name="Labrenz M."/>
            <person name="Spormann A.M."/>
            <person name="Op den Camp H."/>
            <person name="Overmann J."/>
            <person name="Amann R."/>
            <person name="Jetten M.S.M."/>
            <person name="Mascher T."/>
            <person name="Medema M.H."/>
            <person name="Devos D.P."/>
            <person name="Kaster A.-K."/>
            <person name="Ovreas L."/>
            <person name="Rohde M."/>
            <person name="Galperin M.Y."/>
            <person name="Jogler C."/>
        </authorList>
    </citation>
    <scope>NUCLEOTIDE SEQUENCE [LARGE SCALE GENOMIC DNA]</scope>
    <source>
        <strain evidence="16 17">Pan216</strain>
    </source>
</reference>
<evidence type="ECO:0000256" key="1">
    <source>
        <dbReference type="ARBA" id="ARBA00005446"/>
    </source>
</evidence>
<keyword evidence="17" id="KW-1185">Reference proteome</keyword>
<evidence type="ECO:0000256" key="4">
    <source>
        <dbReference type="ARBA" id="ARBA00022801"/>
    </source>
</evidence>
<dbReference type="EMBL" id="CP036279">
    <property type="protein sequence ID" value="QDU61402.1"/>
    <property type="molecule type" value="Genomic_DNA"/>
</dbReference>
<dbReference type="KEGG" id="knv:Pan216_22580"/>
<proteinExistence type="inferred from homology"/>
<dbReference type="GO" id="GO:0005737">
    <property type="term" value="C:cytoplasm"/>
    <property type="evidence" value="ECO:0007669"/>
    <property type="project" value="TreeGrafter"/>
</dbReference>
<dbReference type="Pfam" id="PF00271">
    <property type="entry name" value="Helicase_C"/>
    <property type="match status" value="1"/>
</dbReference>
<dbReference type="SUPFAM" id="SSF52540">
    <property type="entry name" value="P-loop containing nucleoside triphosphate hydrolases"/>
    <property type="match status" value="1"/>
</dbReference>
<dbReference type="SUPFAM" id="SSF46785">
    <property type="entry name" value="Winged helix' DNA-binding domain"/>
    <property type="match status" value="1"/>
</dbReference>
<dbReference type="InterPro" id="IPR004589">
    <property type="entry name" value="DNA_helicase_ATP-dep_RecQ"/>
</dbReference>
<dbReference type="Proteomes" id="UP000317093">
    <property type="component" value="Chromosome"/>
</dbReference>
<feature type="domain" description="Helicase C-terminal" evidence="15">
    <location>
        <begin position="220"/>
        <end position="381"/>
    </location>
</feature>
<dbReference type="PANTHER" id="PTHR13710">
    <property type="entry name" value="DNA HELICASE RECQ FAMILY MEMBER"/>
    <property type="match status" value="1"/>
</dbReference>
<evidence type="ECO:0000256" key="10">
    <source>
        <dbReference type="ARBA" id="ARBA00034808"/>
    </source>
</evidence>
<evidence type="ECO:0000256" key="3">
    <source>
        <dbReference type="ARBA" id="ARBA00022741"/>
    </source>
</evidence>
<feature type="compositionally biased region" description="Low complexity" evidence="13">
    <location>
        <begin position="728"/>
        <end position="743"/>
    </location>
</feature>
<dbReference type="PROSITE" id="PS51192">
    <property type="entry name" value="HELICASE_ATP_BIND_1"/>
    <property type="match status" value="1"/>
</dbReference>
<dbReference type="InterPro" id="IPR001650">
    <property type="entry name" value="Helicase_C-like"/>
</dbReference>
<dbReference type="Pfam" id="PF00270">
    <property type="entry name" value="DEAD"/>
    <property type="match status" value="1"/>
</dbReference>
<dbReference type="OrthoDB" id="9763310at2"/>
<dbReference type="InterPro" id="IPR036388">
    <property type="entry name" value="WH-like_DNA-bd_sf"/>
</dbReference>
<dbReference type="GO" id="GO:0043138">
    <property type="term" value="F:3'-5' DNA helicase activity"/>
    <property type="evidence" value="ECO:0007669"/>
    <property type="project" value="UniProtKB-EC"/>
</dbReference>
<dbReference type="GO" id="GO:0003677">
    <property type="term" value="F:DNA binding"/>
    <property type="evidence" value="ECO:0007669"/>
    <property type="project" value="UniProtKB-KW"/>
</dbReference>
<gene>
    <name evidence="16" type="primary">recQ</name>
    <name evidence="16" type="ORF">Pan216_22580</name>
</gene>
<dbReference type="Gene3D" id="1.10.10.10">
    <property type="entry name" value="Winged helix-like DNA-binding domain superfamily/Winged helix DNA-binding domain"/>
    <property type="match status" value="1"/>
</dbReference>
<dbReference type="EC" id="5.6.2.4" evidence="10"/>
<dbReference type="SMART" id="SM00490">
    <property type="entry name" value="HELICc"/>
    <property type="match status" value="1"/>
</dbReference>
<evidence type="ECO:0000259" key="14">
    <source>
        <dbReference type="PROSITE" id="PS51192"/>
    </source>
</evidence>
<dbReference type="NCBIfam" id="TIGR00614">
    <property type="entry name" value="recQ_fam"/>
    <property type="match status" value="1"/>
</dbReference>
<protein>
    <recommendedName>
        <fullName evidence="11">ATP-dependent DNA helicase RecQ</fullName>
        <ecNumber evidence="10">5.6.2.4</ecNumber>
    </recommendedName>
    <alternativeName>
        <fullName evidence="12">DNA 3'-5' helicase RecQ</fullName>
    </alternativeName>
</protein>
<evidence type="ECO:0000259" key="15">
    <source>
        <dbReference type="PROSITE" id="PS51194"/>
    </source>
</evidence>
<dbReference type="GO" id="GO:0006260">
    <property type="term" value="P:DNA replication"/>
    <property type="evidence" value="ECO:0007669"/>
    <property type="project" value="InterPro"/>
</dbReference>
<dbReference type="PANTHER" id="PTHR13710:SF105">
    <property type="entry name" value="ATP-DEPENDENT DNA HELICASE Q1"/>
    <property type="match status" value="1"/>
</dbReference>
<evidence type="ECO:0000256" key="8">
    <source>
        <dbReference type="ARBA" id="ARBA00023235"/>
    </source>
</evidence>
<dbReference type="GO" id="GO:0030894">
    <property type="term" value="C:replisome"/>
    <property type="evidence" value="ECO:0007669"/>
    <property type="project" value="TreeGrafter"/>
</dbReference>
<dbReference type="InterPro" id="IPR036390">
    <property type="entry name" value="WH_DNA-bd_sf"/>
</dbReference>
<dbReference type="GO" id="GO:0043590">
    <property type="term" value="C:bacterial nucleoid"/>
    <property type="evidence" value="ECO:0007669"/>
    <property type="project" value="TreeGrafter"/>
</dbReference>
<comment type="catalytic activity">
    <reaction evidence="9">
        <text>Couples ATP hydrolysis with the unwinding of duplex DNA by translocating in the 3'-5' direction.</text>
        <dbReference type="EC" id="5.6.2.4"/>
    </reaction>
</comment>
<keyword evidence="8" id="KW-0413">Isomerase</keyword>
<organism evidence="16 17">
    <name type="scientific">Kolteria novifilia</name>
    <dbReference type="NCBI Taxonomy" id="2527975"/>
    <lineage>
        <taxon>Bacteria</taxon>
        <taxon>Pseudomonadati</taxon>
        <taxon>Planctomycetota</taxon>
        <taxon>Planctomycetia</taxon>
        <taxon>Kolteriales</taxon>
        <taxon>Kolteriaceae</taxon>
        <taxon>Kolteria</taxon>
    </lineage>
</organism>
<dbReference type="SMART" id="SM00956">
    <property type="entry name" value="RQC"/>
    <property type="match status" value="1"/>
</dbReference>
<dbReference type="PROSITE" id="PS51194">
    <property type="entry name" value="HELICASE_CTER"/>
    <property type="match status" value="1"/>
</dbReference>
<sequence length="820" mass="90436">MVSAPSGPIDELLPRFGLSTFRPGQREVIETVLGGRDVLCVMPTGGGKSLCYQLPALLQSPALVVSPLIALMKDQEDQLARLGIQATSLHSGLDPAERQQRLSGIREGAFDLIYVAPERLRSERFREMLGGLDISLLAIDEAHCISEWGHDFRPDYARLGYVRRQLGDPTTIALTATATDAVRRDIATQLDLHDPAVFIRGFDRPNLHYGVTAAATKAQKLTRLRAVVHETPGSIIVYASSRKSCEEVAAHLRERCGRKVGVYHAGLMANDRRQAQDHFMSGRSDIIVATNAFGMGIDKPDIRAVLHHNIPGTLEAYYQEAGRAGRDGQPARCELLFSMADRMIQEFFIENEYPERRVIYDVLDVLRSQGQELVEWTRSQICERLNGGVAEMAVGTALRLLESAGVVERLRPRENLATITIHESGPDLTDLLPANAKTQRAVLRFLQGLVGDRRGQECYFRPEQAAAALEIDRSSMVAAIGELRSRLDIDYVPPFRGSATRVLDLTTPAESLPIDFEELERRRQREYEKLDEVIAYATSRDCRRQHILGYFGERSDACGHCDQCDMVGGSRRTSGSAFEGDAGIAMDDRSRAVLVAVLEGAAELRGRFGKGRLAETLTGSKSKQIEKAGLSRKQCFGKLLEFQQRDVITMVEALLQAGALEQSGDRLRPTVKLNAQGAAMLRDAGLLPSRLPLPRELWAKMAQCISVPLSAGMGEGTNTSASREESAAEVSAKSSTSPATPTEESGRVPDEHWTCRLLEAGFSISECALIRRMTADRVLADALRAARRGVGVPWEPFEDYPFESDLMAQVEELRRCLAVR</sequence>
<evidence type="ECO:0000256" key="9">
    <source>
        <dbReference type="ARBA" id="ARBA00034617"/>
    </source>
</evidence>
<feature type="region of interest" description="Disordered" evidence="13">
    <location>
        <begin position="715"/>
        <end position="748"/>
    </location>
</feature>
<evidence type="ECO:0000313" key="16">
    <source>
        <dbReference type="EMBL" id="QDU61402.1"/>
    </source>
</evidence>
<keyword evidence="4 16" id="KW-0378">Hydrolase</keyword>
<keyword evidence="2" id="KW-0479">Metal-binding</keyword>
<evidence type="ECO:0000256" key="13">
    <source>
        <dbReference type="SAM" id="MobiDB-lite"/>
    </source>
</evidence>
<dbReference type="Pfam" id="PF16124">
    <property type="entry name" value="RecQ_Zn_bind"/>
    <property type="match status" value="1"/>
</dbReference>
<dbReference type="InterPro" id="IPR011545">
    <property type="entry name" value="DEAD/DEAH_box_helicase_dom"/>
</dbReference>
<dbReference type="CDD" id="cd18794">
    <property type="entry name" value="SF2_C_RecQ"/>
    <property type="match status" value="1"/>
</dbReference>
<dbReference type="GO" id="GO:0046872">
    <property type="term" value="F:metal ion binding"/>
    <property type="evidence" value="ECO:0007669"/>
    <property type="project" value="UniProtKB-KW"/>
</dbReference>
<dbReference type="CDD" id="cd17920">
    <property type="entry name" value="DEXHc_RecQ"/>
    <property type="match status" value="1"/>
</dbReference>
<dbReference type="InterPro" id="IPR018982">
    <property type="entry name" value="RQC_domain"/>
</dbReference>
<evidence type="ECO:0000313" key="17">
    <source>
        <dbReference type="Proteomes" id="UP000317093"/>
    </source>
</evidence>
<dbReference type="FunFam" id="3.40.50.300:FF:001389">
    <property type="entry name" value="ATP-dependent DNA helicase RecQ"/>
    <property type="match status" value="1"/>
</dbReference>
<keyword evidence="6" id="KW-0067">ATP-binding</keyword>
<evidence type="ECO:0000256" key="12">
    <source>
        <dbReference type="ARBA" id="ARBA00044550"/>
    </source>
</evidence>